<feature type="transmembrane region" description="Helical" evidence="6">
    <location>
        <begin position="26"/>
        <end position="45"/>
    </location>
</feature>
<gene>
    <name evidence="8" type="primary">phnE</name>
    <name evidence="8" type="ORF">NUH88_15810</name>
</gene>
<dbReference type="InterPro" id="IPR005769">
    <property type="entry name" value="PhnE/PtxC"/>
</dbReference>
<dbReference type="AlphaFoldDB" id="A0A9J7ANX0"/>
<evidence type="ECO:0000256" key="4">
    <source>
        <dbReference type="ARBA" id="ARBA00022989"/>
    </source>
</evidence>
<dbReference type="RefSeq" id="WP_257767364.1">
    <property type="nucleotide sequence ID" value="NZ_CP102480.1"/>
</dbReference>
<keyword evidence="3 6" id="KW-0812">Transmembrane</keyword>
<dbReference type="CDD" id="cd06261">
    <property type="entry name" value="TM_PBP2"/>
    <property type="match status" value="1"/>
</dbReference>
<evidence type="ECO:0000256" key="5">
    <source>
        <dbReference type="ARBA" id="ARBA00023136"/>
    </source>
</evidence>
<dbReference type="NCBIfam" id="TIGR01097">
    <property type="entry name" value="PhnE"/>
    <property type="match status" value="1"/>
</dbReference>
<sequence length="446" mass="49725">MVAATEQSTALMAETVRVSVRKASTVPMLLLVGVALYLIYAWNAFDITALLERAQLSKGALLISDSVAYKTHVTKNLRRGDFEVAIEGERHATYKDLPDWVRGDADKFSVDLGDGYVVRVEDKSLAFEVPGYGTIRSELVGKKIVTELPEGPVPDWLKARDVKLDARPTFSRRVQMSRAKIEIHKFDYGWENFWFPFTSVLHGKSFGELLEIAGSPERLDADMPNWRFILSSFWGNPEWQHGIVAVALFETILMAVLGTVTAAACGLPLAFVAASNFNPNGTLRFVVRRIFDFVRGIDMLIWSLIFIRAFGLGPLTGSLAIAFTDTGSLGKLFSEALENIDRKQVEGVESTGANRWQRYRFGVIPQILPVFTSQFLYYVESNTRSATVIGALGAGGIGLVLVETMRTQRDWENTFYIIGLIIVMVFIMDSSSSWLRRKLIAGGEKR</sequence>
<evidence type="ECO:0000256" key="3">
    <source>
        <dbReference type="ARBA" id="ARBA00022692"/>
    </source>
</evidence>
<comment type="similarity">
    <text evidence="6">Belongs to the binding-protein-dependent transport system permease family.</text>
</comment>
<evidence type="ECO:0000313" key="8">
    <source>
        <dbReference type="EMBL" id="UUX48862.1"/>
    </source>
</evidence>
<evidence type="ECO:0000256" key="2">
    <source>
        <dbReference type="ARBA" id="ARBA00022448"/>
    </source>
</evidence>
<dbReference type="GO" id="GO:0005886">
    <property type="term" value="C:plasma membrane"/>
    <property type="evidence" value="ECO:0007669"/>
    <property type="project" value="UniProtKB-SubCell"/>
</dbReference>
<evidence type="ECO:0000259" key="7">
    <source>
        <dbReference type="PROSITE" id="PS50928"/>
    </source>
</evidence>
<dbReference type="Gene3D" id="1.10.3720.10">
    <property type="entry name" value="MetI-like"/>
    <property type="match status" value="1"/>
</dbReference>
<dbReference type="PANTHER" id="PTHR30043">
    <property type="entry name" value="PHOSPHONATES TRANSPORT SYSTEM PERMEASE PROTEIN"/>
    <property type="match status" value="1"/>
</dbReference>
<dbReference type="InterPro" id="IPR000515">
    <property type="entry name" value="MetI-like"/>
</dbReference>
<organism evidence="8 9">
    <name type="scientific">Nisaea acidiphila</name>
    <dbReference type="NCBI Taxonomy" id="1862145"/>
    <lineage>
        <taxon>Bacteria</taxon>
        <taxon>Pseudomonadati</taxon>
        <taxon>Pseudomonadota</taxon>
        <taxon>Alphaproteobacteria</taxon>
        <taxon>Rhodospirillales</taxon>
        <taxon>Thalassobaculaceae</taxon>
        <taxon>Nisaea</taxon>
    </lineage>
</organism>
<evidence type="ECO:0000313" key="9">
    <source>
        <dbReference type="Proteomes" id="UP001060336"/>
    </source>
</evidence>
<evidence type="ECO:0000256" key="6">
    <source>
        <dbReference type="RuleBase" id="RU363032"/>
    </source>
</evidence>
<name>A0A9J7ANX0_9PROT</name>
<dbReference type="SUPFAM" id="SSF161098">
    <property type="entry name" value="MetI-like"/>
    <property type="match status" value="1"/>
</dbReference>
<feature type="transmembrane region" description="Helical" evidence="6">
    <location>
        <begin position="252"/>
        <end position="278"/>
    </location>
</feature>
<protein>
    <submittedName>
        <fullName evidence="8">Phosphonate ABC transporter, permease protein PhnE</fullName>
    </submittedName>
</protein>
<dbReference type="EMBL" id="CP102480">
    <property type="protein sequence ID" value="UUX48862.1"/>
    <property type="molecule type" value="Genomic_DNA"/>
</dbReference>
<feature type="transmembrane region" description="Helical" evidence="6">
    <location>
        <begin position="386"/>
        <end position="402"/>
    </location>
</feature>
<keyword evidence="5 6" id="KW-0472">Membrane</keyword>
<feature type="domain" description="ABC transmembrane type-1" evidence="7">
    <location>
        <begin position="248"/>
        <end position="433"/>
    </location>
</feature>
<dbReference type="PROSITE" id="PS50928">
    <property type="entry name" value="ABC_TM1"/>
    <property type="match status" value="1"/>
</dbReference>
<comment type="subcellular location">
    <subcellularLocation>
        <location evidence="1 6">Cell membrane</location>
        <topology evidence="1 6">Multi-pass membrane protein</topology>
    </subcellularLocation>
</comment>
<keyword evidence="2 6" id="KW-0813">Transport</keyword>
<dbReference type="Proteomes" id="UP001060336">
    <property type="component" value="Chromosome"/>
</dbReference>
<evidence type="ECO:0000256" key="1">
    <source>
        <dbReference type="ARBA" id="ARBA00004651"/>
    </source>
</evidence>
<dbReference type="GO" id="GO:0015416">
    <property type="term" value="F:ABC-type phosphonate transporter activity"/>
    <property type="evidence" value="ECO:0007669"/>
    <property type="project" value="InterPro"/>
</dbReference>
<dbReference type="KEGG" id="naci:NUH88_15810"/>
<proteinExistence type="inferred from homology"/>
<keyword evidence="4 6" id="KW-1133">Transmembrane helix</keyword>
<feature type="transmembrane region" description="Helical" evidence="6">
    <location>
        <begin position="299"/>
        <end position="323"/>
    </location>
</feature>
<dbReference type="InterPro" id="IPR035906">
    <property type="entry name" value="MetI-like_sf"/>
</dbReference>
<keyword evidence="9" id="KW-1185">Reference proteome</keyword>
<dbReference type="Pfam" id="PF00528">
    <property type="entry name" value="BPD_transp_1"/>
    <property type="match status" value="1"/>
</dbReference>
<reference evidence="8" key="1">
    <citation type="submission" date="2022-08" db="EMBL/GenBank/DDBJ databases">
        <title>Nisaea acidiphila sp. nov., isolated from a marine algal debris and emended description of the genus Nisaea Urios et al. 2008.</title>
        <authorList>
            <person name="Kwon K."/>
        </authorList>
    </citation>
    <scope>NUCLEOTIDE SEQUENCE</scope>
    <source>
        <strain evidence="8">MEBiC11861</strain>
    </source>
</reference>
<accession>A0A9J7ANX0</accession>
<feature type="transmembrane region" description="Helical" evidence="6">
    <location>
        <begin position="414"/>
        <end position="435"/>
    </location>
</feature>
<dbReference type="PANTHER" id="PTHR30043:SF9">
    <property type="entry name" value="PHOSPHONATES TRANSPORT SYSTEM PERMEASE PROTEIN"/>
    <property type="match status" value="1"/>
</dbReference>